<accession>A0A0H2KRG7</accession>
<keyword evidence="2" id="KW-1185">Reference proteome</keyword>
<sequence>MSGRTGRTDGGGTMTFLQTILAANREQPPDLARYRDGRRSVGDGIDVADVVLYGPTALRRPATTRAEDL</sequence>
<dbReference type="EMBL" id="JNBQ01000002">
    <property type="protein sequence ID" value="KLN36110.1"/>
    <property type="molecule type" value="Genomic_DNA"/>
</dbReference>
<comment type="caution">
    <text evidence="1">The sequence shown here is derived from an EMBL/GenBank/DDBJ whole genome shotgun (WGS) entry which is preliminary data.</text>
</comment>
<reference evidence="1 2" key="1">
    <citation type="submission" date="2014-05" db="EMBL/GenBank/DDBJ databases">
        <title>Cellulosimicrobium funkei U11 genome.</title>
        <authorList>
            <person name="Hu C."/>
            <person name="Gong Y."/>
            <person name="Wan W."/>
            <person name="Jiang M."/>
        </authorList>
    </citation>
    <scope>NUCLEOTIDE SEQUENCE [LARGE SCALE GENOMIC DNA]</scope>
    <source>
        <strain evidence="1 2">U11</strain>
    </source>
</reference>
<organism evidence="1 2">
    <name type="scientific">Cellulosimicrobium funkei</name>
    <dbReference type="NCBI Taxonomy" id="264251"/>
    <lineage>
        <taxon>Bacteria</taxon>
        <taxon>Bacillati</taxon>
        <taxon>Actinomycetota</taxon>
        <taxon>Actinomycetes</taxon>
        <taxon>Micrococcales</taxon>
        <taxon>Promicromonosporaceae</taxon>
        <taxon>Cellulosimicrobium</taxon>
    </lineage>
</organism>
<evidence type="ECO:0000313" key="2">
    <source>
        <dbReference type="Proteomes" id="UP000035265"/>
    </source>
</evidence>
<proteinExistence type="predicted"/>
<dbReference type="STRING" id="264251.FB00_03680"/>
<gene>
    <name evidence="1" type="ORF">FB00_03680</name>
</gene>
<name>A0A0H2KRG7_9MICO</name>
<dbReference type="AlphaFoldDB" id="A0A0H2KRG7"/>
<evidence type="ECO:0000313" key="1">
    <source>
        <dbReference type="EMBL" id="KLN36110.1"/>
    </source>
</evidence>
<protein>
    <submittedName>
        <fullName evidence="1">Uncharacterized protein</fullName>
    </submittedName>
</protein>
<dbReference type="PATRIC" id="fig|264251.5.peg.754"/>
<dbReference type="Proteomes" id="UP000035265">
    <property type="component" value="Unassembled WGS sequence"/>
</dbReference>